<protein>
    <submittedName>
        <fullName evidence="3">Type 1 glutamine amidotransferase</fullName>
    </submittedName>
</protein>
<dbReference type="GO" id="GO:0016740">
    <property type="term" value="F:transferase activity"/>
    <property type="evidence" value="ECO:0007669"/>
    <property type="project" value="UniProtKB-KW"/>
</dbReference>
<evidence type="ECO:0000256" key="1">
    <source>
        <dbReference type="ARBA" id="ARBA00022962"/>
    </source>
</evidence>
<dbReference type="OrthoDB" id="9803598at2"/>
<dbReference type="PRINTS" id="PR00096">
    <property type="entry name" value="GATASE"/>
</dbReference>
<dbReference type="PRINTS" id="PR00097">
    <property type="entry name" value="ANTSNTHASEII"/>
</dbReference>
<dbReference type="GO" id="GO:0005829">
    <property type="term" value="C:cytosol"/>
    <property type="evidence" value="ECO:0007669"/>
    <property type="project" value="TreeGrafter"/>
</dbReference>
<keyword evidence="1 3" id="KW-0315">Glutamine amidotransferase</keyword>
<dbReference type="AlphaFoldDB" id="A0A2S5Y5U5"/>
<dbReference type="Proteomes" id="UP000237966">
    <property type="component" value="Unassembled WGS sequence"/>
</dbReference>
<dbReference type="CDD" id="cd01743">
    <property type="entry name" value="GATase1_Anthranilate_Synthase"/>
    <property type="match status" value="1"/>
</dbReference>
<dbReference type="PANTHER" id="PTHR43418:SF4">
    <property type="entry name" value="MULTIFUNCTIONAL TRYPTOPHAN BIOSYNTHESIS PROTEIN"/>
    <property type="match status" value="1"/>
</dbReference>
<reference evidence="3 4" key="1">
    <citation type="submission" date="2018-02" db="EMBL/GenBank/DDBJ databases">
        <title>Bacteriophage NCPPB3778 and a type I-E CRISPR drive the evolution of the US Biological Select Agent, Rathayibacter toxicus.</title>
        <authorList>
            <person name="Davis E.W.II."/>
            <person name="Tabima J.F."/>
            <person name="Weisberg A.J."/>
            <person name="Lopes L.D."/>
            <person name="Wiseman M.S."/>
            <person name="Wiseman M.S."/>
            <person name="Pupko T."/>
            <person name="Belcher M.S."/>
            <person name="Sechler A.J."/>
            <person name="Tancos M.A."/>
            <person name="Schroeder B.K."/>
            <person name="Murray T.D."/>
            <person name="Luster D.G."/>
            <person name="Schneider W.L."/>
            <person name="Rogers E."/>
            <person name="Andreote F.D."/>
            <person name="Grunwald N.J."/>
            <person name="Putnam M.L."/>
            <person name="Chang J.H."/>
        </authorList>
    </citation>
    <scope>NUCLEOTIDE SEQUENCE [LARGE SCALE GENOMIC DNA]</scope>
    <source>
        <strain evidence="3 4">FH99</strain>
    </source>
</reference>
<dbReference type="InterPro" id="IPR050472">
    <property type="entry name" value="Anth_synth/Amidotransfase"/>
</dbReference>
<dbReference type="Pfam" id="PF00117">
    <property type="entry name" value="GATase"/>
    <property type="match status" value="1"/>
</dbReference>
<sequence>MSPSRRVLLVDHHDSYVGNLLQLIWCEVGVRPDVVESDAMDVVRIVEERYSHIVLGPGPGTPLDECDVGGTLAVVRQTRSLILGVCFGMQAIAVSLGGGIRRLLHPAHGVTSTIGTGESQLFRGMPTDIDVVRYHSLHVPEPLPAPLRPSAWTADGVLMALEAVPLGLYGVQFHPESIGTFYGARVVSNFLDLPPTEHDRRSVGFPTSLETTHG</sequence>
<name>A0A2S5Y5U5_9MICO</name>
<gene>
    <name evidence="3" type="ORF">C5C51_07175</name>
</gene>
<accession>A0A2S5Y5U5</accession>
<feature type="domain" description="Glutamine amidotransferase" evidence="2">
    <location>
        <begin position="8"/>
        <end position="191"/>
    </location>
</feature>
<dbReference type="RefSeq" id="WP_081656702.1">
    <property type="nucleotide sequence ID" value="NZ_CP037977.1"/>
</dbReference>
<dbReference type="InterPro" id="IPR006221">
    <property type="entry name" value="TrpG/PapA_dom"/>
</dbReference>
<dbReference type="GO" id="GO:0004049">
    <property type="term" value="F:anthranilate synthase activity"/>
    <property type="evidence" value="ECO:0007669"/>
    <property type="project" value="TreeGrafter"/>
</dbReference>
<evidence type="ECO:0000259" key="2">
    <source>
        <dbReference type="Pfam" id="PF00117"/>
    </source>
</evidence>
<comment type="caution">
    <text evidence="3">The sequence shown here is derived from an EMBL/GenBank/DDBJ whole genome shotgun (WGS) entry which is preliminary data.</text>
</comment>
<dbReference type="SUPFAM" id="SSF52317">
    <property type="entry name" value="Class I glutamine amidotransferase-like"/>
    <property type="match status" value="1"/>
</dbReference>
<organism evidence="3 4">
    <name type="scientific">Rathayibacter toxicus</name>
    <dbReference type="NCBI Taxonomy" id="145458"/>
    <lineage>
        <taxon>Bacteria</taxon>
        <taxon>Bacillati</taxon>
        <taxon>Actinomycetota</taxon>
        <taxon>Actinomycetes</taxon>
        <taxon>Micrococcales</taxon>
        <taxon>Microbacteriaceae</taxon>
        <taxon>Rathayibacter</taxon>
    </lineage>
</organism>
<proteinExistence type="predicted"/>
<dbReference type="PROSITE" id="PS51273">
    <property type="entry name" value="GATASE_TYPE_1"/>
    <property type="match status" value="1"/>
</dbReference>
<keyword evidence="3" id="KW-0808">Transferase</keyword>
<dbReference type="InterPro" id="IPR029062">
    <property type="entry name" value="Class_I_gatase-like"/>
</dbReference>
<evidence type="ECO:0000313" key="4">
    <source>
        <dbReference type="Proteomes" id="UP000237966"/>
    </source>
</evidence>
<dbReference type="GO" id="GO:0000162">
    <property type="term" value="P:L-tryptophan biosynthetic process"/>
    <property type="evidence" value="ECO:0007669"/>
    <property type="project" value="TreeGrafter"/>
</dbReference>
<dbReference type="Gene3D" id="3.40.50.880">
    <property type="match status" value="1"/>
</dbReference>
<dbReference type="InterPro" id="IPR017926">
    <property type="entry name" value="GATASE"/>
</dbReference>
<dbReference type="EMBL" id="PSWU01000012">
    <property type="protein sequence ID" value="PPI14353.1"/>
    <property type="molecule type" value="Genomic_DNA"/>
</dbReference>
<dbReference type="PANTHER" id="PTHR43418">
    <property type="entry name" value="MULTIFUNCTIONAL TRYPTOPHAN BIOSYNTHESIS PROTEIN-RELATED"/>
    <property type="match status" value="1"/>
</dbReference>
<evidence type="ECO:0000313" key="3">
    <source>
        <dbReference type="EMBL" id="PPI14353.1"/>
    </source>
</evidence>